<dbReference type="Gene3D" id="1.10.510.10">
    <property type="entry name" value="Transferase(Phosphotransferase) domain 1"/>
    <property type="match status" value="1"/>
</dbReference>
<dbReference type="Proteomes" id="UP000615446">
    <property type="component" value="Unassembled WGS sequence"/>
</dbReference>
<organism evidence="1 2">
    <name type="scientific">Rhizophagus clarus</name>
    <dbReference type="NCBI Taxonomy" id="94130"/>
    <lineage>
        <taxon>Eukaryota</taxon>
        <taxon>Fungi</taxon>
        <taxon>Fungi incertae sedis</taxon>
        <taxon>Mucoromycota</taxon>
        <taxon>Glomeromycotina</taxon>
        <taxon>Glomeromycetes</taxon>
        <taxon>Glomerales</taxon>
        <taxon>Glomeraceae</taxon>
        <taxon>Rhizophagus</taxon>
    </lineage>
</organism>
<evidence type="ECO:0000313" key="1">
    <source>
        <dbReference type="EMBL" id="GES87798.1"/>
    </source>
</evidence>
<dbReference type="AlphaFoldDB" id="A0A8H3QPX1"/>
<proteinExistence type="predicted"/>
<dbReference type="EMBL" id="BLAL01000172">
    <property type="protein sequence ID" value="GES87798.1"/>
    <property type="molecule type" value="Genomic_DNA"/>
</dbReference>
<accession>A0A8H3QPX1</accession>
<protein>
    <submittedName>
        <fullName evidence="1">Kinase-like domain-containing protein</fullName>
    </submittedName>
</protein>
<dbReference type="InterPro" id="IPR011009">
    <property type="entry name" value="Kinase-like_dom_sf"/>
</dbReference>
<dbReference type="GO" id="GO:0016301">
    <property type="term" value="F:kinase activity"/>
    <property type="evidence" value="ECO:0007669"/>
    <property type="project" value="UniProtKB-KW"/>
</dbReference>
<comment type="caution">
    <text evidence="1">The sequence shown here is derived from an EMBL/GenBank/DDBJ whole genome shotgun (WGS) entry which is preliminary data.</text>
</comment>
<gene>
    <name evidence="1" type="ORF">RCL2_001477400</name>
</gene>
<dbReference type="OrthoDB" id="10627008at2759"/>
<evidence type="ECO:0000313" key="2">
    <source>
        <dbReference type="Proteomes" id="UP000615446"/>
    </source>
</evidence>
<name>A0A8H3QPX1_9GLOM</name>
<reference evidence="1" key="1">
    <citation type="submission" date="2019-10" db="EMBL/GenBank/DDBJ databases">
        <title>Conservation and host-specific expression of non-tandemly repeated heterogenous ribosome RNA gene in arbuscular mycorrhizal fungi.</title>
        <authorList>
            <person name="Maeda T."/>
            <person name="Kobayashi Y."/>
            <person name="Nakagawa T."/>
            <person name="Ezawa T."/>
            <person name="Yamaguchi K."/>
            <person name="Bino T."/>
            <person name="Nishimoto Y."/>
            <person name="Shigenobu S."/>
            <person name="Kawaguchi M."/>
        </authorList>
    </citation>
    <scope>NUCLEOTIDE SEQUENCE</scope>
    <source>
        <strain evidence="1">HR1</strain>
    </source>
</reference>
<keyword evidence="1" id="KW-0808">Transferase</keyword>
<keyword evidence="1" id="KW-0418">Kinase</keyword>
<sequence>MVVEWIPYNQFINIKEIGEGGFATVYSAVKAYFIITKDYIMMVLQYADKGSFDNYKYFFKNYNWCERITILQHIIKGLKKIHGDFHVGNILTFDFRHNFINDDAINTNRPITSEVKELIKSFVCSSIEGKDKEIKMQIEKAEEYRKTNFSYIENDQSTIHPQASYTSQLLNPFTRDLSKYDTLCLDCAIND</sequence>
<dbReference type="SUPFAM" id="SSF56112">
    <property type="entry name" value="Protein kinase-like (PK-like)"/>
    <property type="match status" value="1"/>
</dbReference>